<evidence type="ECO:0000256" key="10">
    <source>
        <dbReference type="ARBA" id="ARBA00030775"/>
    </source>
</evidence>
<keyword evidence="4" id="KW-0488">Methylation</keyword>
<evidence type="ECO:0000259" key="11">
    <source>
        <dbReference type="Pfam" id="PF12019"/>
    </source>
</evidence>
<evidence type="ECO:0000256" key="9">
    <source>
        <dbReference type="ARBA" id="ARBA00025772"/>
    </source>
</evidence>
<keyword evidence="5" id="KW-0997">Cell inner membrane</keyword>
<evidence type="ECO:0000256" key="8">
    <source>
        <dbReference type="ARBA" id="ARBA00023136"/>
    </source>
</evidence>
<proteinExistence type="inferred from homology"/>
<gene>
    <name evidence="12" type="ORF">GCM10007878_05180</name>
</gene>
<evidence type="ECO:0000256" key="7">
    <source>
        <dbReference type="ARBA" id="ARBA00022989"/>
    </source>
</evidence>
<comment type="subcellular location">
    <subcellularLocation>
        <location evidence="1">Cell inner membrane</location>
        <topology evidence="1">Single-pass membrane protein</topology>
    </subcellularLocation>
</comment>
<sequence>MVLFIIGITTSIAVVTMQRSDQDLVDQQARQLLEDFSYARDLALNRHRLVGWQLTQTGYRFVLRDELGLWQAYSSRGLPQRQWSENLDLKGLPEQQIDDPAPALVFFPAGEVTALSLTLQLGEAKRTIRVKAGKFELLDLADE</sequence>
<evidence type="ECO:0000313" key="13">
    <source>
        <dbReference type="Proteomes" id="UP001156682"/>
    </source>
</evidence>
<evidence type="ECO:0000256" key="1">
    <source>
        <dbReference type="ARBA" id="ARBA00004377"/>
    </source>
</evidence>
<accession>A0ABQ5ZUX2</accession>
<name>A0ABQ5ZUX2_9GAMM</name>
<dbReference type="InterPro" id="IPR022346">
    <property type="entry name" value="T2SS_GspH"/>
</dbReference>
<evidence type="ECO:0000256" key="5">
    <source>
        <dbReference type="ARBA" id="ARBA00022519"/>
    </source>
</evidence>
<dbReference type="Proteomes" id="UP001156682">
    <property type="component" value="Unassembled WGS sequence"/>
</dbReference>
<protein>
    <recommendedName>
        <fullName evidence="2">Type II secretion system protein H</fullName>
    </recommendedName>
    <alternativeName>
        <fullName evidence="10">General secretion pathway protein H</fullName>
    </alternativeName>
</protein>
<evidence type="ECO:0000256" key="4">
    <source>
        <dbReference type="ARBA" id="ARBA00022481"/>
    </source>
</evidence>
<keyword evidence="7" id="KW-1133">Transmembrane helix</keyword>
<comment type="similarity">
    <text evidence="9">Belongs to the GSP H family.</text>
</comment>
<dbReference type="InterPro" id="IPR045584">
    <property type="entry name" value="Pilin-like"/>
</dbReference>
<evidence type="ECO:0000256" key="2">
    <source>
        <dbReference type="ARBA" id="ARBA00021549"/>
    </source>
</evidence>
<keyword evidence="3" id="KW-1003">Cell membrane</keyword>
<dbReference type="Pfam" id="PF12019">
    <property type="entry name" value="GspH"/>
    <property type="match status" value="1"/>
</dbReference>
<keyword evidence="6" id="KW-0812">Transmembrane</keyword>
<dbReference type="Gene3D" id="3.55.40.10">
    <property type="entry name" value="minor pseudopilin epsh domain"/>
    <property type="match status" value="1"/>
</dbReference>
<keyword evidence="13" id="KW-1185">Reference proteome</keyword>
<evidence type="ECO:0000256" key="6">
    <source>
        <dbReference type="ARBA" id="ARBA00022692"/>
    </source>
</evidence>
<feature type="domain" description="General secretion pathway GspH" evidence="11">
    <location>
        <begin position="28"/>
        <end position="131"/>
    </location>
</feature>
<reference evidence="13" key="1">
    <citation type="journal article" date="2019" name="Int. J. Syst. Evol. Microbiol.">
        <title>The Global Catalogue of Microorganisms (GCM) 10K type strain sequencing project: providing services to taxonomists for standard genome sequencing and annotation.</title>
        <authorList>
            <consortium name="The Broad Institute Genomics Platform"/>
            <consortium name="The Broad Institute Genome Sequencing Center for Infectious Disease"/>
            <person name="Wu L."/>
            <person name="Ma J."/>
        </authorList>
    </citation>
    <scope>NUCLEOTIDE SEQUENCE [LARGE SCALE GENOMIC DNA]</scope>
    <source>
        <strain evidence="13">NBRC 100033</strain>
    </source>
</reference>
<evidence type="ECO:0000256" key="3">
    <source>
        <dbReference type="ARBA" id="ARBA00022475"/>
    </source>
</evidence>
<evidence type="ECO:0000313" key="12">
    <source>
        <dbReference type="EMBL" id="GLR63083.1"/>
    </source>
</evidence>
<organism evidence="12 13">
    <name type="scientific">Marinospirillum insulare</name>
    <dbReference type="NCBI Taxonomy" id="217169"/>
    <lineage>
        <taxon>Bacteria</taxon>
        <taxon>Pseudomonadati</taxon>
        <taxon>Pseudomonadota</taxon>
        <taxon>Gammaproteobacteria</taxon>
        <taxon>Oceanospirillales</taxon>
        <taxon>Oceanospirillaceae</taxon>
        <taxon>Marinospirillum</taxon>
    </lineage>
</organism>
<dbReference type="SUPFAM" id="SSF54523">
    <property type="entry name" value="Pili subunits"/>
    <property type="match status" value="1"/>
</dbReference>
<keyword evidence="8" id="KW-0472">Membrane</keyword>
<dbReference type="EMBL" id="BSOR01000011">
    <property type="protein sequence ID" value="GLR63083.1"/>
    <property type="molecule type" value="Genomic_DNA"/>
</dbReference>
<comment type="caution">
    <text evidence="12">The sequence shown here is derived from an EMBL/GenBank/DDBJ whole genome shotgun (WGS) entry which is preliminary data.</text>
</comment>